<evidence type="ECO:0000313" key="2">
    <source>
        <dbReference type="Proteomes" id="UP001605036"/>
    </source>
</evidence>
<evidence type="ECO:0000313" key="1">
    <source>
        <dbReference type="EMBL" id="KAL2609709.1"/>
    </source>
</evidence>
<sequence>MVISADLAQIAAQQSQVAPLVMSGIYFRTTVWGCQTSVNALRYPPEVILTVPTNASPDTYLGGYAYKPAGIEQSVISNVYAQGLGNDLAMAVLTRSVQPVMMFRTLMQGLSYIRHQAGG</sequence>
<accession>A0ABD1XL90</accession>
<dbReference type="EMBL" id="JBHFFA010000008">
    <property type="protein sequence ID" value="KAL2609709.1"/>
    <property type="molecule type" value="Genomic_DNA"/>
</dbReference>
<comment type="caution">
    <text evidence="1">The sequence shown here is derived from an EMBL/GenBank/DDBJ whole genome shotgun (WGS) entry which is preliminary data.</text>
</comment>
<name>A0ABD1XL90_9MARC</name>
<dbReference type="Proteomes" id="UP001605036">
    <property type="component" value="Unassembled WGS sequence"/>
</dbReference>
<gene>
    <name evidence="1" type="ORF">R1flu_028282</name>
</gene>
<protein>
    <submittedName>
        <fullName evidence="1">Uncharacterized protein</fullName>
    </submittedName>
</protein>
<keyword evidence="2" id="KW-1185">Reference proteome</keyword>
<reference evidence="1 2" key="1">
    <citation type="submission" date="2024-09" db="EMBL/GenBank/DDBJ databases">
        <title>Chromosome-scale assembly of Riccia fluitans.</title>
        <authorList>
            <person name="Paukszto L."/>
            <person name="Sawicki J."/>
            <person name="Karawczyk K."/>
            <person name="Piernik-Szablinska J."/>
            <person name="Szczecinska M."/>
            <person name="Mazdziarz M."/>
        </authorList>
    </citation>
    <scope>NUCLEOTIDE SEQUENCE [LARGE SCALE GENOMIC DNA]</scope>
    <source>
        <strain evidence="1">Rf_01</strain>
        <tissue evidence="1">Aerial parts of the thallus</tissue>
    </source>
</reference>
<proteinExistence type="predicted"/>
<organism evidence="1 2">
    <name type="scientific">Riccia fluitans</name>
    <dbReference type="NCBI Taxonomy" id="41844"/>
    <lineage>
        <taxon>Eukaryota</taxon>
        <taxon>Viridiplantae</taxon>
        <taxon>Streptophyta</taxon>
        <taxon>Embryophyta</taxon>
        <taxon>Marchantiophyta</taxon>
        <taxon>Marchantiopsida</taxon>
        <taxon>Marchantiidae</taxon>
        <taxon>Marchantiales</taxon>
        <taxon>Ricciaceae</taxon>
        <taxon>Riccia</taxon>
    </lineage>
</organism>
<dbReference type="AlphaFoldDB" id="A0ABD1XL90"/>